<dbReference type="EMBL" id="DRMH01000070">
    <property type="protein sequence ID" value="HFC97851.1"/>
    <property type="molecule type" value="Genomic_DNA"/>
</dbReference>
<evidence type="ECO:0000256" key="3">
    <source>
        <dbReference type="ARBA" id="ARBA00022806"/>
    </source>
</evidence>
<organism evidence="6">
    <name type="scientific">Thermosulfurimonas dismutans</name>
    <dbReference type="NCBI Taxonomy" id="999894"/>
    <lineage>
        <taxon>Bacteria</taxon>
        <taxon>Pseudomonadati</taxon>
        <taxon>Thermodesulfobacteriota</taxon>
        <taxon>Thermodesulfobacteria</taxon>
        <taxon>Thermodesulfobacteriales</taxon>
        <taxon>Thermodesulfobacteriaceae</taxon>
        <taxon>Thermosulfurimonas</taxon>
    </lineage>
</organism>
<dbReference type="GO" id="GO:0043138">
    <property type="term" value="F:3'-5' DNA helicase activity"/>
    <property type="evidence" value="ECO:0007669"/>
    <property type="project" value="TreeGrafter"/>
</dbReference>
<proteinExistence type="predicted"/>
<dbReference type="Gene3D" id="3.40.50.300">
    <property type="entry name" value="P-loop containing nucleotide triphosphate hydrolases"/>
    <property type="match status" value="1"/>
</dbReference>
<dbReference type="AlphaFoldDB" id="A0A7C3CK96"/>
<dbReference type="GO" id="GO:0005829">
    <property type="term" value="C:cytosol"/>
    <property type="evidence" value="ECO:0007669"/>
    <property type="project" value="TreeGrafter"/>
</dbReference>
<reference evidence="6" key="1">
    <citation type="journal article" date="2020" name="mSystems">
        <title>Genome- and Community-Level Interaction Insights into Carbon Utilization and Element Cycling Functions of Hydrothermarchaeota in Hydrothermal Sediment.</title>
        <authorList>
            <person name="Zhou Z."/>
            <person name="Liu Y."/>
            <person name="Xu W."/>
            <person name="Pan J."/>
            <person name="Luo Z.H."/>
            <person name="Li M."/>
        </authorList>
    </citation>
    <scope>NUCLEOTIDE SEQUENCE [LARGE SCALE GENOMIC DNA]</scope>
    <source>
        <strain evidence="6">HyVt-483</strain>
    </source>
</reference>
<feature type="domain" description="UvrD-like helicase C-terminal" evidence="5">
    <location>
        <begin position="22"/>
        <end position="285"/>
    </location>
</feature>
<dbReference type="InterPro" id="IPR027417">
    <property type="entry name" value="P-loop_NTPase"/>
</dbReference>
<dbReference type="Proteomes" id="UP000886043">
    <property type="component" value="Unassembled WGS sequence"/>
</dbReference>
<gene>
    <name evidence="6" type="ORF">ENJ40_05270</name>
</gene>
<dbReference type="GO" id="GO:0003677">
    <property type="term" value="F:DNA binding"/>
    <property type="evidence" value="ECO:0007669"/>
    <property type="project" value="InterPro"/>
</dbReference>
<evidence type="ECO:0000256" key="4">
    <source>
        <dbReference type="ARBA" id="ARBA00022840"/>
    </source>
</evidence>
<keyword evidence="2" id="KW-0378">Hydrolase</keyword>
<dbReference type="PANTHER" id="PTHR11070">
    <property type="entry name" value="UVRD / RECB / PCRA DNA HELICASE FAMILY MEMBER"/>
    <property type="match status" value="1"/>
</dbReference>
<name>A0A7C3CK96_9BACT</name>
<accession>A0A7C3CK96</accession>
<dbReference type="GO" id="GO:0016787">
    <property type="term" value="F:hydrolase activity"/>
    <property type="evidence" value="ECO:0007669"/>
    <property type="project" value="UniProtKB-KW"/>
</dbReference>
<dbReference type="SUPFAM" id="SSF52540">
    <property type="entry name" value="P-loop containing nucleoside triphosphate hydrolases"/>
    <property type="match status" value="1"/>
</dbReference>
<keyword evidence="4" id="KW-0067">ATP-binding</keyword>
<evidence type="ECO:0000256" key="2">
    <source>
        <dbReference type="ARBA" id="ARBA00022801"/>
    </source>
</evidence>
<dbReference type="InterPro" id="IPR000212">
    <property type="entry name" value="DNA_helicase_UvrD/REP"/>
</dbReference>
<protein>
    <submittedName>
        <fullName evidence="6">ATP-dependent helicase</fullName>
    </submittedName>
</protein>
<dbReference type="GO" id="GO:0000725">
    <property type="term" value="P:recombinational repair"/>
    <property type="evidence" value="ECO:0007669"/>
    <property type="project" value="TreeGrafter"/>
</dbReference>
<dbReference type="Gene3D" id="1.10.486.10">
    <property type="entry name" value="PCRA, domain 4"/>
    <property type="match status" value="1"/>
</dbReference>
<dbReference type="GO" id="GO:0005524">
    <property type="term" value="F:ATP binding"/>
    <property type="evidence" value="ECO:0007669"/>
    <property type="project" value="UniProtKB-KW"/>
</dbReference>
<dbReference type="PROSITE" id="PS51217">
    <property type="entry name" value="UVRD_HELICASE_CTER"/>
    <property type="match status" value="1"/>
</dbReference>
<keyword evidence="3 6" id="KW-0347">Helicase</keyword>
<dbReference type="PANTHER" id="PTHR11070:SF3">
    <property type="entry name" value="DNA 3'-5' HELICASE"/>
    <property type="match status" value="1"/>
</dbReference>
<comment type="caution">
    <text evidence="6">The sequence shown here is derived from an EMBL/GenBank/DDBJ whole genome shotgun (WGS) entry which is preliminary data.</text>
</comment>
<sequence>QSPRLFPGAKIIKLEENYRSTQPILDLANAVIARAREKYTKCLFTRKSGGRKPVVYRARDEADQSRFVAERILELREEGIPLSEMAVLFRAAFHSFDLELELAKRDIPFVKYGGLKLIEAAHIKDIVAHLRIILNPYDLLSWHRVLLLLEGVGPRTAEKIMNHLRQSTDPIETLARFPSRPSFREGLEGLYRVLRDLRDIPSVEEKLERLYRYYTPVLERVYHDDYPKRERDLESLLTLSHKYRDLSEFLADLALEPPESSVADLEPENETEDHLVLSTIHSAKGLEWHTVFVIALSEGRFPSAYAVSSEEELEEERRLFYVAVTRARENLYLTHPVTGYVPGEGRVILKPSRFLEELPSHLYDVYREPREEAPGEEEMAEGAFRPGDVVWHPRFGEGEIRDVLSQDKVRVYFLGHGEKTLHLKFARLERI</sequence>
<keyword evidence="1" id="KW-0547">Nucleotide-binding</keyword>
<dbReference type="Pfam" id="PF13361">
    <property type="entry name" value="UvrD_C"/>
    <property type="match status" value="2"/>
</dbReference>
<feature type="non-terminal residue" evidence="6">
    <location>
        <position position="1"/>
    </location>
</feature>
<dbReference type="InterPro" id="IPR014017">
    <property type="entry name" value="DNA_helicase_UvrD-like_C"/>
</dbReference>
<evidence type="ECO:0000256" key="1">
    <source>
        <dbReference type="ARBA" id="ARBA00022741"/>
    </source>
</evidence>
<evidence type="ECO:0000259" key="5">
    <source>
        <dbReference type="PROSITE" id="PS51217"/>
    </source>
</evidence>
<evidence type="ECO:0000313" key="6">
    <source>
        <dbReference type="EMBL" id="HFC97851.1"/>
    </source>
</evidence>